<reference evidence="2" key="1">
    <citation type="submission" date="2021-02" db="EMBL/GenBank/DDBJ databases">
        <authorList>
            <person name="Nowell W R."/>
        </authorList>
    </citation>
    <scope>NUCLEOTIDE SEQUENCE</scope>
</reference>
<dbReference type="EMBL" id="CAJOBC010008543">
    <property type="protein sequence ID" value="CAF3964401.1"/>
    <property type="molecule type" value="Genomic_DNA"/>
</dbReference>
<evidence type="ECO:0000313" key="4">
    <source>
        <dbReference type="EMBL" id="CAF3964401.1"/>
    </source>
</evidence>
<dbReference type="Proteomes" id="UP000681722">
    <property type="component" value="Unassembled WGS sequence"/>
</dbReference>
<dbReference type="OrthoDB" id="10000533at2759"/>
<protein>
    <recommendedName>
        <fullName evidence="1">NAD-dependent epimerase/dehydratase domain-containing protein</fullName>
    </recommendedName>
</protein>
<sequence>MSTSVFIVGVNGYIGFGVAKAYRRSGYKVYGLIRNEKFERELVKEEIIPIVANIDDINSYKEELLKCSIIIDAIGWNKDSSDKFLQFVLDAGQERVKNGQQYKPLYIFTTGIMTYGVVGDRPIDETIKPQPGTTIMKNKENFENKVLSNDKYIYPVVVRPGWVYGGTGGAVADWIYNEKDEIILWGRKDKRWSWVHVDDLGDGYVLIGRTNPNIVRNQVFNLAAPNDNPTFEEVRLKMAKVNGWTSDKIKYHEINDETEEDLRSWDSDSIINPAKAMDQLGWRPRHIGYLHEILLYYKSWEAHKQQSK</sequence>
<evidence type="ECO:0000313" key="3">
    <source>
        <dbReference type="EMBL" id="CAF1240072.1"/>
    </source>
</evidence>
<organism evidence="2 6">
    <name type="scientific">Didymodactylos carnosus</name>
    <dbReference type="NCBI Taxonomy" id="1234261"/>
    <lineage>
        <taxon>Eukaryota</taxon>
        <taxon>Metazoa</taxon>
        <taxon>Spiralia</taxon>
        <taxon>Gnathifera</taxon>
        <taxon>Rotifera</taxon>
        <taxon>Eurotatoria</taxon>
        <taxon>Bdelloidea</taxon>
        <taxon>Philodinida</taxon>
        <taxon>Philodinidae</taxon>
        <taxon>Didymodactylos</taxon>
    </lineage>
</organism>
<dbReference type="Proteomes" id="UP000682733">
    <property type="component" value="Unassembled WGS sequence"/>
</dbReference>
<evidence type="ECO:0000259" key="1">
    <source>
        <dbReference type="Pfam" id="PF01370"/>
    </source>
</evidence>
<name>A0A814WKZ2_9BILA</name>
<dbReference type="Proteomes" id="UP000663829">
    <property type="component" value="Unassembled WGS sequence"/>
</dbReference>
<evidence type="ECO:0000313" key="6">
    <source>
        <dbReference type="Proteomes" id="UP000663829"/>
    </source>
</evidence>
<dbReference type="PANTHER" id="PTHR48079:SF3">
    <property type="entry name" value="NAD-DEPENDENT EPIMERASE_DEHYDRATASE DOMAIN-CONTAINING PROTEIN"/>
    <property type="match status" value="1"/>
</dbReference>
<proteinExistence type="predicted"/>
<dbReference type="EMBL" id="CAJOBA010037724">
    <property type="protein sequence ID" value="CAF4047528.1"/>
    <property type="molecule type" value="Genomic_DNA"/>
</dbReference>
<dbReference type="AlphaFoldDB" id="A0A814WKZ2"/>
<dbReference type="GO" id="GO:0004029">
    <property type="term" value="F:aldehyde dehydrogenase (NAD+) activity"/>
    <property type="evidence" value="ECO:0007669"/>
    <property type="project" value="TreeGrafter"/>
</dbReference>
<dbReference type="EMBL" id="CAJNOK010016177">
    <property type="protein sequence ID" value="CAF1240072.1"/>
    <property type="molecule type" value="Genomic_DNA"/>
</dbReference>
<dbReference type="GO" id="GO:0005737">
    <property type="term" value="C:cytoplasm"/>
    <property type="evidence" value="ECO:0007669"/>
    <property type="project" value="TreeGrafter"/>
</dbReference>
<dbReference type="EMBL" id="CAJNOQ010008542">
    <property type="protein sequence ID" value="CAF1199838.1"/>
    <property type="molecule type" value="Genomic_DNA"/>
</dbReference>
<evidence type="ECO:0000313" key="2">
    <source>
        <dbReference type="EMBL" id="CAF1199838.1"/>
    </source>
</evidence>
<accession>A0A814WKZ2</accession>
<dbReference type="Gene3D" id="3.40.50.720">
    <property type="entry name" value="NAD(P)-binding Rossmann-like Domain"/>
    <property type="match status" value="1"/>
</dbReference>
<dbReference type="SUPFAM" id="SSF51735">
    <property type="entry name" value="NAD(P)-binding Rossmann-fold domains"/>
    <property type="match status" value="1"/>
</dbReference>
<comment type="caution">
    <text evidence="2">The sequence shown here is derived from an EMBL/GenBank/DDBJ whole genome shotgun (WGS) entry which is preliminary data.</text>
</comment>
<gene>
    <name evidence="2" type="ORF">GPM918_LOCUS23662</name>
    <name evidence="3" type="ORF">OVA965_LOCUS25781</name>
    <name evidence="4" type="ORF">SRO942_LOCUS23661</name>
    <name evidence="5" type="ORF">TMI583_LOCUS26512</name>
</gene>
<dbReference type="InterPro" id="IPR051783">
    <property type="entry name" value="NAD(P)-dependent_oxidoreduct"/>
</dbReference>
<dbReference type="PANTHER" id="PTHR48079">
    <property type="entry name" value="PROTEIN YEEZ"/>
    <property type="match status" value="1"/>
</dbReference>
<keyword evidence="6" id="KW-1185">Reference proteome</keyword>
<feature type="domain" description="NAD-dependent epimerase/dehydratase" evidence="1">
    <location>
        <begin position="5"/>
        <end position="223"/>
    </location>
</feature>
<dbReference type="Proteomes" id="UP000677228">
    <property type="component" value="Unassembled WGS sequence"/>
</dbReference>
<dbReference type="InterPro" id="IPR036291">
    <property type="entry name" value="NAD(P)-bd_dom_sf"/>
</dbReference>
<dbReference type="Pfam" id="PF01370">
    <property type="entry name" value="Epimerase"/>
    <property type="match status" value="1"/>
</dbReference>
<evidence type="ECO:0000313" key="5">
    <source>
        <dbReference type="EMBL" id="CAF4047528.1"/>
    </source>
</evidence>
<dbReference type="InterPro" id="IPR001509">
    <property type="entry name" value="Epimerase_deHydtase"/>
</dbReference>